<evidence type="ECO:0000313" key="14">
    <source>
        <dbReference type="Proteomes" id="UP000494165"/>
    </source>
</evidence>
<name>A0A8S1DDH2_9INSE</name>
<protein>
    <recommendedName>
        <fullName evidence="15">Peptidase M13 C-terminal domain-containing protein</fullName>
    </recommendedName>
</protein>
<keyword evidence="6" id="KW-0378">Hydrolase</keyword>
<keyword evidence="4" id="KW-0645">Protease</keyword>
<dbReference type="InterPro" id="IPR018497">
    <property type="entry name" value="Peptidase_M13_C"/>
</dbReference>
<dbReference type="GO" id="GO:0004222">
    <property type="term" value="F:metalloendopeptidase activity"/>
    <property type="evidence" value="ECO:0007669"/>
    <property type="project" value="InterPro"/>
</dbReference>
<comment type="caution">
    <text evidence="13">The sequence shown here is derived from an EMBL/GenBank/DDBJ whole genome shotgun (WGS) entry which is preliminary data.</text>
</comment>
<sequence length="744" mass="85807">MEEIEMESKEKKGDTGQGEKSHQITSNKRIILIVLGAIVLALSVAVILLGYSLYSESTKPKLCLTDECIASADRIITSMNMSVDPCDNFYEFACGGYVDTHSYYERGYVDRFEELGDIISYRVLRIFDGGILPSMPETVKQAIEYYEKCIDEETQKKVGVEPMLNHIESLGLPRIPIQDDTAIEPSPWPQVLMKGEKLLAKTPFFLFLFEQLNETTHHFTWRAYSPAFYENLFRILLETFNDHLEGDGVDASRAAKELMDLEKKLEMARMVYPSEINERLMTVAELQAQSDLNITSDDPNRFDWSEFLTSYLENSVLKFDIEKDKILVKNPQVIKDTFEVLYNTPPETIELYTWFYYFYSMAPFTTPDLYEAFIATDIYSKLFGGPPKNLKKRCIYFARDIFHNAISYEYLERYFDKERKNKTEVIVEDIHQAFIQLVEGLDWMDEQTKTFAMEKVDAVKPNVGYPKWFFVPGALDERNFFMEDVRGDWLTMNINKFVVALKKYDPYKFKNDTNWFGMSKIEVNAFYVPKHVSIYLPAGILQAPFTGNGLASLNYGAIGAIIGHEFTHGFDKTGQKYDKNGKLNNWWSNETKENFNERVQCMIEQYSKFHFPELGPNVTLDGKKTINENIADNGGMREALIAYDLFKLRQVGNEKMGTEDLHDLQPDLPGLTNYTHKQLFFLGYANMWCQNPSPSILKLLLKWDVHSPGRVRVLGTLSNTKEFAEAWNCPTGSKMNPADKCVVW</sequence>
<keyword evidence="7" id="KW-0862">Zinc</keyword>
<evidence type="ECO:0000256" key="1">
    <source>
        <dbReference type="ARBA" id="ARBA00001947"/>
    </source>
</evidence>
<dbReference type="InterPro" id="IPR008753">
    <property type="entry name" value="Peptidase_M13_N"/>
</dbReference>
<dbReference type="OrthoDB" id="6475849at2759"/>
<evidence type="ECO:0000256" key="8">
    <source>
        <dbReference type="ARBA" id="ARBA00023049"/>
    </source>
</evidence>
<dbReference type="PRINTS" id="PR00786">
    <property type="entry name" value="NEPRILYSIN"/>
</dbReference>
<evidence type="ECO:0000259" key="12">
    <source>
        <dbReference type="Pfam" id="PF05649"/>
    </source>
</evidence>
<feature type="transmembrane region" description="Helical" evidence="10">
    <location>
        <begin position="30"/>
        <end position="54"/>
    </location>
</feature>
<dbReference type="Gene3D" id="1.10.1380.10">
    <property type="entry name" value="Neutral endopeptidase , domain2"/>
    <property type="match status" value="1"/>
</dbReference>
<keyword evidence="14" id="KW-1185">Reference proteome</keyword>
<keyword evidence="5" id="KW-0479">Metal-binding</keyword>
<keyword evidence="8" id="KW-0482">Metalloprotease</keyword>
<dbReference type="Pfam" id="PF01431">
    <property type="entry name" value="Peptidase_M13"/>
    <property type="match status" value="1"/>
</dbReference>
<evidence type="ECO:0000256" key="9">
    <source>
        <dbReference type="SAM" id="MobiDB-lite"/>
    </source>
</evidence>
<evidence type="ECO:0000256" key="6">
    <source>
        <dbReference type="ARBA" id="ARBA00022801"/>
    </source>
</evidence>
<dbReference type="PANTHER" id="PTHR11733">
    <property type="entry name" value="ZINC METALLOPROTEASE FAMILY M13 NEPRILYSIN-RELATED"/>
    <property type="match status" value="1"/>
</dbReference>
<evidence type="ECO:0000256" key="2">
    <source>
        <dbReference type="ARBA" id="ARBA00004401"/>
    </source>
</evidence>
<dbReference type="PROSITE" id="PS51885">
    <property type="entry name" value="NEPRILYSIN"/>
    <property type="match status" value="1"/>
</dbReference>
<evidence type="ECO:0000256" key="4">
    <source>
        <dbReference type="ARBA" id="ARBA00022670"/>
    </source>
</evidence>
<feature type="domain" description="Peptidase M13 N-terminal" evidence="12">
    <location>
        <begin position="85"/>
        <end position="466"/>
    </location>
</feature>
<feature type="domain" description="Peptidase M13 C-terminal" evidence="11">
    <location>
        <begin position="524"/>
        <end position="742"/>
    </location>
</feature>
<comment type="cofactor">
    <cofactor evidence="1">
        <name>Zn(2+)</name>
        <dbReference type="ChEBI" id="CHEBI:29105"/>
    </cofactor>
</comment>
<dbReference type="InterPro" id="IPR000718">
    <property type="entry name" value="Peptidase_M13"/>
</dbReference>
<dbReference type="SUPFAM" id="SSF55486">
    <property type="entry name" value="Metalloproteases ('zincins'), catalytic domain"/>
    <property type="match status" value="1"/>
</dbReference>
<dbReference type="InterPro" id="IPR024079">
    <property type="entry name" value="MetalloPept_cat_dom_sf"/>
</dbReference>
<dbReference type="Proteomes" id="UP000494165">
    <property type="component" value="Unassembled WGS sequence"/>
</dbReference>
<evidence type="ECO:0000256" key="3">
    <source>
        <dbReference type="ARBA" id="ARBA00007357"/>
    </source>
</evidence>
<evidence type="ECO:0000259" key="11">
    <source>
        <dbReference type="Pfam" id="PF01431"/>
    </source>
</evidence>
<dbReference type="GO" id="GO:0016485">
    <property type="term" value="P:protein processing"/>
    <property type="evidence" value="ECO:0007669"/>
    <property type="project" value="TreeGrafter"/>
</dbReference>
<dbReference type="EMBL" id="CADEPI010000238">
    <property type="protein sequence ID" value="CAB3381606.1"/>
    <property type="molecule type" value="Genomic_DNA"/>
</dbReference>
<keyword evidence="10" id="KW-1133">Transmembrane helix</keyword>
<evidence type="ECO:0000256" key="5">
    <source>
        <dbReference type="ARBA" id="ARBA00022723"/>
    </source>
</evidence>
<evidence type="ECO:0000313" key="13">
    <source>
        <dbReference type="EMBL" id="CAB3381606.1"/>
    </source>
</evidence>
<dbReference type="Gene3D" id="3.40.390.10">
    <property type="entry name" value="Collagenase (Catalytic Domain)"/>
    <property type="match status" value="1"/>
</dbReference>
<gene>
    <name evidence="13" type="ORF">CLODIP_2_CD12200</name>
</gene>
<dbReference type="AlphaFoldDB" id="A0A8S1DDH2"/>
<dbReference type="InterPro" id="IPR042089">
    <property type="entry name" value="Peptidase_M13_dom_2"/>
</dbReference>
<feature type="region of interest" description="Disordered" evidence="9">
    <location>
        <begin position="1"/>
        <end position="21"/>
    </location>
</feature>
<comment type="similarity">
    <text evidence="3">Belongs to the peptidase M13 family.</text>
</comment>
<reference evidence="13 14" key="1">
    <citation type="submission" date="2020-04" db="EMBL/GenBank/DDBJ databases">
        <authorList>
            <person name="Alioto T."/>
            <person name="Alioto T."/>
            <person name="Gomez Garrido J."/>
        </authorList>
    </citation>
    <scope>NUCLEOTIDE SEQUENCE [LARGE SCALE GENOMIC DNA]</scope>
</reference>
<dbReference type="Pfam" id="PF05649">
    <property type="entry name" value="Peptidase_M13_N"/>
    <property type="match status" value="1"/>
</dbReference>
<dbReference type="PANTHER" id="PTHR11733:SF133">
    <property type="entry name" value="PHOSPHATE-REGULATING NEUTRAL ENDOPEPTIDASE PHEX"/>
    <property type="match status" value="1"/>
</dbReference>
<dbReference type="CDD" id="cd08662">
    <property type="entry name" value="M13"/>
    <property type="match status" value="1"/>
</dbReference>
<dbReference type="GO" id="GO:0046872">
    <property type="term" value="F:metal ion binding"/>
    <property type="evidence" value="ECO:0007669"/>
    <property type="project" value="UniProtKB-KW"/>
</dbReference>
<keyword evidence="10" id="KW-0472">Membrane</keyword>
<evidence type="ECO:0008006" key="15">
    <source>
        <dbReference type="Google" id="ProtNLM"/>
    </source>
</evidence>
<evidence type="ECO:0000256" key="7">
    <source>
        <dbReference type="ARBA" id="ARBA00022833"/>
    </source>
</evidence>
<proteinExistence type="inferred from homology"/>
<keyword evidence="10" id="KW-0812">Transmembrane</keyword>
<accession>A0A8S1DDH2</accession>
<comment type="subcellular location">
    <subcellularLocation>
        <location evidence="2">Cell membrane</location>
        <topology evidence="2">Single-pass type II membrane protein</topology>
    </subcellularLocation>
</comment>
<evidence type="ECO:0000256" key="10">
    <source>
        <dbReference type="SAM" id="Phobius"/>
    </source>
</evidence>
<organism evidence="13 14">
    <name type="scientific">Cloeon dipterum</name>
    <dbReference type="NCBI Taxonomy" id="197152"/>
    <lineage>
        <taxon>Eukaryota</taxon>
        <taxon>Metazoa</taxon>
        <taxon>Ecdysozoa</taxon>
        <taxon>Arthropoda</taxon>
        <taxon>Hexapoda</taxon>
        <taxon>Insecta</taxon>
        <taxon>Pterygota</taxon>
        <taxon>Palaeoptera</taxon>
        <taxon>Ephemeroptera</taxon>
        <taxon>Pisciforma</taxon>
        <taxon>Baetidae</taxon>
        <taxon>Cloeon</taxon>
    </lineage>
</organism>
<dbReference type="GO" id="GO:0005886">
    <property type="term" value="C:plasma membrane"/>
    <property type="evidence" value="ECO:0007669"/>
    <property type="project" value="UniProtKB-SubCell"/>
</dbReference>